<dbReference type="PANTHER" id="PTHR21066:SF17">
    <property type="entry name" value="AGAP011368-PA"/>
    <property type="match status" value="1"/>
</dbReference>
<dbReference type="InterPro" id="IPR052295">
    <property type="entry name" value="Odorant-binding_protein"/>
</dbReference>
<feature type="signal peptide" evidence="4">
    <location>
        <begin position="1"/>
        <end position="19"/>
    </location>
</feature>
<evidence type="ECO:0000256" key="1">
    <source>
        <dbReference type="ARBA" id="ARBA00004613"/>
    </source>
</evidence>
<protein>
    <submittedName>
        <fullName evidence="5">Odorant binding protein 8</fullName>
    </submittedName>
</protein>
<dbReference type="AlphaFoldDB" id="A0A0R8P0M3"/>
<proteinExistence type="evidence at transcript level"/>
<comment type="similarity">
    <text evidence="2">Belongs to the PBP/GOBP family.</text>
</comment>
<name>A0A0R8P0M3_CHRNP</name>
<dbReference type="EMBL" id="KP082937">
    <property type="protein sequence ID" value="AKW47229.1"/>
    <property type="molecule type" value="mRNA"/>
</dbReference>
<organism evidence="5">
    <name type="scientific">Chrysoperla nipponensis</name>
    <name type="common">Green lacewing</name>
    <dbReference type="NCBI Taxonomy" id="413239"/>
    <lineage>
        <taxon>Eukaryota</taxon>
        <taxon>Metazoa</taxon>
        <taxon>Ecdysozoa</taxon>
        <taxon>Arthropoda</taxon>
        <taxon>Hexapoda</taxon>
        <taxon>Insecta</taxon>
        <taxon>Pterygota</taxon>
        <taxon>Neoptera</taxon>
        <taxon>Endopterygota</taxon>
        <taxon>Neuroptera</taxon>
        <taxon>Hemerobiiformia</taxon>
        <taxon>Chrysopidae</taxon>
        <taxon>Chrysopinae</taxon>
        <taxon>Chrysoperla</taxon>
    </lineage>
</organism>
<dbReference type="Gene3D" id="1.10.238.270">
    <property type="match status" value="1"/>
</dbReference>
<dbReference type="PANTHER" id="PTHR21066">
    <property type="entry name" value="ODORANT-BINDING PROTEIN 59A-RELATED"/>
    <property type="match status" value="1"/>
</dbReference>
<dbReference type="SUPFAM" id="SSF47565">
    <property type="entry name" value="Insect pheromone/odorant-binding proteins"/>
    <property type="match status" value="1"/>
</dbReference>
<reference evidence="5" key="1">
    <citation type="submission" date="2014-10" db="EMBL/GenBank/DDBJ databases">
        <title>Identification and comparison of genes expressed in the antennae of Chrysopa pallens and Chrysoperla sinica.</title>
        <authorList>
            <person name="Li Z."/>
        </authorList>
    </citation>
    <scope>NUCLEOTIDE SEQUENCE</scope>
</reference>
<keyword evidence="3" id="KW-0964">Secreted</keyword>
<evidence type="ECO:0000256" key="4">
    <source>
        <dbReference type="SAM" id="SignalP"/>
    </source>
</evidence>
<evidence type="ECO:0000256" key="2">
    <source>
        <dbReference type="ARBA" id="ARBA00008098"/>
    </source>
</evidence>
<keyword evidence="4" id="KW-0732">Signal</keyword>
<dbReference type="GO" id="GO:0005549">
    <property type="term" value="F:odorant binding"/>
    <property type="evidence" value="ECO:0007669"/>
    <property type="project" value="InterPro"/>
</dbReference>
<evidence type="ECO:0000313" key="5">
    <source>
        <dbReference type="EMBL" id="AKW47229.1"/>
    </source>
</evidence>
<sequence>MFMTPVLTIFLISIGFTIAYDFSDNAFNNFLYEQITFATEDKQSLQPFTTRSRRGIDHHMEKCSFHSKINCCGEDVEIPDDHKAIKEKCFAEHFPKSEDHKHDPFSCENIKAMKNKVACAMNCIAESHKLIENGELKADTIKSMMESLVKDDWQKPMIAPIVDKCIPIANDFAAEHPAEDGGCSVHAIKLFHCLWRTWQLECPADKLQSTPLCTKLIKIIKENTH</sequence>
<dbReference type="InterPro" id="IPR036728">
    <property type="entry name" value="PBP_GOBP_sf"/>
</dbReference>
<dbReference type="GO" id="GO:0005576">
    <property type="term" value="C:extracellular region"/>
    <property type="evidence" value="ECO:0007669"/>
    <property type="project" value="UniProtKB-SubCell"/>
</dbReference>
<evidence type="ECO:0000256" key="3">
    <source>
        <dbReference type="ARBA" id="ARBA00022525"/>
    </source>
</evidence>
<feature type="chain" id="PRO_5006587713" evidence="4">
    <location>
        <begin position="20"/>
        <end position="225"/>
    </location>
</feature>
<accession>A0A0R8P0M3</accession>
<comment type="subcellular location">
    <subcellularLocation>
        <location evidence="1">Secreted</location>
    </subcellularLocation>
</comment>